<evidence type="ECO:0000256" key="1">
    <source>
        <dbReference type="ARBA" id="ARBA00011028"/>
    </source>
</evidence>
<dbReference type="EMBL" id="JAESWC010000009">
    <property type="protein sequence ID" value="MBL4936931.1"/>
    <property type="molecule type" value="Genomic_DNA"/>
</dbReference>
<keyword evidence="7" id="KW-1185">Reference proteome</keyword>
<reference evidence="6 7" key="1">
    <citation type="submission" date="2021-01" db="EMBL/GenBank/DDBJ databases">
        <title>Genome public.</title>
        <authorList>
            <person name="Liu C."/>
            <person name="Sun Q."/>
        </authorList>
    </citation>
    <scope>NUCLEOTIDE SEQUENCE [LARGE SCALE GENOMIC DNA]</scope>
    <source>
        <strain evidence="6 7">YIM B02515</strain>
    </source>
</reference>
<evidence type="ECO:0000256" key="3">
    <source>
        <dbReference type="ARBA" id="ARBA00022729"/>
    </source>
</evidence>
<name>A0ABS1TC45_9CLOT</name>
<protein>
    <submittedName>
        <fullName evidence="6">Zinc ABC transporter substrate-binding protein</fullName>
    </submittedName>
</protein>
<feature type="chain" id="PRO_5045952301" evidence="5">
    <location>
        <begin position="23"/>
        <end position="295"/>
    </location>
</feature>
<evidence type="ECO:0000256" key="5">
    <source>
        <dbReference type="SAM" id="SignalP"/>
    </source>
</evidence>
<dbReference type="InterPro" id="IPR006129">
    <property type="entry name" value="AdhesinB"/>
</dbReference>
<gene>
    <name evidence="6" type="ORF">JK636_14350</name>
</gene>
<dbReference type="SUPFAM" id="SSF53807">
    <property type="entry name" value="Helical backbone' metal receptor"/>
    <property type="match status" value="1"/>
</dbReference>
<sequence>MFKKLMSIFILAAVTVSLSACSNQKASTAEAKANNNIDVVVSFNPMKEFAEAIGKDKINVKVVVPEGTEPHDFEPKPRDMESISKAKVFIYNGLGAETWVDKTLSTLNNKSLITVEASKGADLIKTTDYDPHTWLSLKEAKVETKNIKDALVKADPDNKDFYEKNYEDYSKKLDELYSEYKAKFDTVKNKNFVTGHAAFAYLCRDFSIEQKSVEDMFAEGEPTPQKMKELTDFAKTNNIKTIFMEELASPKVSETLAKEVGAKVEKIYTIESKEDNKDYIQSMKDNLEKIYDSLK</sequence>
<organism evidence="6 7">
    <name type="scientific">Clostridium rhizosphaerae</name>
    <dbReference type="NCBI Taxonomy" id="2803861"/>
    <lineage>
        <taxon>Bacteria</taxon>
        <taxon>Bacillati</taxon>
        <taxon>Bacillota</taxon>
        <taxon>Clostridia</taxon>
        <taxon>Eubacteriales</taxon>
        <taxon>Clostridiaceae</taxon>
        <taxon>Clostridium</taxon>
    </lineage>
</organism>
<accession>A0ABS1TC45</accession>
<comment type="caution">
    <text evidence="6">The sequence shown here is derived from an EMBL/GenBank/DDBJ whole genome shotgun (WGS) entry which is preliminary data.</text>
</comment>
<feature type="signal peptide" evidence="5">
    <location>
        <begin position="1"/>
        <end position="22"/>
    </location>
</feature>
<dbReference type="PRINTS" id="PR00690">
    <property type="entry name" value="ADHESNFAMILY"/>
</dbReference>
<keyword evidence="3 5" id="KW-0732">Signal</keyword>
<dbReference type="InterPro" id="IPR006127">
    <property type="entry name" value="ZnuA-like"/>
</dbReference>
<dbReference type="Proteomes" id="UP000632377">
    <property type="component" value="Unassembled WGS sequence"/>
</dbReference>
<dbReference type="CDD" id="cd01017">
    <property type="entry name" value="AdcA"/>
    <property type="match status" value="1"/>
</dbReference>
<keyword evidence="2 4" id="KW-0813">Transport</keyword>
<dbReference type="RefSeq" id="WP_202749688.1">
    <property type="nucleotide sequence ID" value="NZ_JAESWC010000009.1"/>
</dbReference>
<dbReference type="Pfam" id="PF01297">
    <property type="entry name" value="ZnuA"/>
    <property type="match status" value="1"/>
</dbReference>
<dbReference type="PANTHER" id="PTHR42953:SF3">
    <property type="entry name" value="HIGH-AFFINITY ZINC UPTAKE SYSTEM PROTEIN ZNUA"/>
    <property type="match status" value="1"/>
</dbReference>
<dbReference type="PRINTS" id="PR00691">
    <property type="entry name" value="ADHESINB"/>
</dbReference>
<comment type="similarity">
    <text evidence="1 4">Belongs to the bacterial solute-binding protein 9 family.</text>
</comment>
<evidence type="ECO:0000256" key="2">
    <source>
        <dbReference type="ARBA" id="ARBA00022448"/>
    </source>
</evidence>
<dbReference type="Gene3D" id="3.40.50.1980">
    <property type="entry name" value="Nitrogenase molybdenum iron protein domain"/>
    <property type="match status" value="2"/>
</dbReference>
<evidence type="ECO:0000313" key="6">
    <source>
        <dbReference type="EMBL" id="MBL4936931.1"/>
    </source>
</evidence>
<dbReference type="PANTHER" id="PTHR42953">
    <property type="entry name" value="HIGH-AFFINITY ZINC UPTAKE SYSTEM PROTEIN ZNUA-RELATED"/>
    <property type="match status" value="1"/>
</dbReference>
<evidence type="ECO:0000256" key="4">
    <source>
        <dbReference type="RuleBase" id="RU003512"/>
    </source>
</evidence>
<dbReference type="InterPro" id="IPR006128">
    <property type="entry name" value="Lipoprotein_PsaA-like"/>
</dbReference>
<proteinExistence type="inferred from homology"/>
<dbReference type="PROSITE" id="PS51257">
    <property type="entry name" value="PROKAR_LIPOPROTEIN"/>
    <property type="match status" value="1"/>
</dbReference>
<dbReference type="InterPro" id="IPR050492">
    <property type="entry name" value="Bact_metal-bind_prot9"/>
</dbReference>
<evidence type="ECO:0000313" key="7">
    <source>
        <dbReference type="Proteomes" id="UP000632377"/>
    </source>
</evidence>